<reference evidence="1" key="1">
    <citation type="journal article" date="2013" name="BMC Genomics">
        <title>Unscrambling butterfly oogenesis.</title>
        <authorList>
            <person name="Carter J.M."/>
            <person name="Baker S.C."/>
            <person name="Pink R."/>
            <person name="Carter D.R."/>
            <person name="Collins A."/>
            <person name="Tomlin J."/>
            <person name="Gibbs M."/>
            <person name="Breuker C.J."/>
        </authorList>
    </citation>
    <scope>NUCLEOTIDE SEQUENCE</scope>
    <source>
        <tissue evidence="1">Ovary</tissue>
    </source>
</reference>
<name>S4P588_9NEOP</name>
<evidence type="ECO:0000313" key="1">
    <source>
        <dbReference type="EMBL" id="JAA81725.1"/>
    </source>
</evidence>
<reference evidence="1" key="2">
    <citation type="submission" date="2013-05" db="EMBL/GenBank/DDBJ databases">
        <authorList>
            <person name="Carter J.-M."/>
            <person name="Baker S.C."/>
            <person name="Pink R."/>
            <person name="Carter D.R.F."/>
            <person name="Collins A."/>
            <person name="Tomlin J."/>
            <person name="Gibbs M."/>
            <person name="Breuker C.J."/>
        </authorList>
    </citation>
    <scope>NUCLEOTIDE SEQUENCE</scope>
    <source>
        <tissue evidence="1">Ovary</tissue>
    </source>
</reference>
<accession>S4P588</accession>
<protein>
    <submittedName>
        <fullName evidence="1">Uncharacterized protein</fullName>
    </submittedName>
</protein>
<dbReference type="AlphaFoldDB" id="S4P588"/>
<proteinExistence type="predicted"/>
<organism evidence="1">
    <name type="scientific">Pararge aegeria</name>
    <name type="common">speckled wood butterfly</name>
    <dbReference type="NCBI Taxonomy" id="116150"/>
    <lineage>
        <taxon>Eukaryota</taxon>
        <taxon>Metazoa</taxon>
        <taxon>Ecdysozoa</taxon>
        <taxon>Arthropoda</taxon>
        <taxon>Hexapoda</taxon>
        <taxon>Insecta</taxon>
        <taxon>Pterygota</taxon>
        <taxon>Neoptera</taxon>
        <taxon>Endopterygota</taxon>
        <taxon>Lepidoptera</taxon>
        <taxon>Glossata</taxon>
        <taxon>Ditrysia</taxon>
        <taxon>Papilionoidea</taxon>
        <taxon>Nymphalidae</taxon>
        <taxon>Satyrinae</taxon>
        <taxon>Satyrini</taxon>
        <taxon>Parargina</taxon>
        <taxon>Pararge</taxon>
    </lineage>
</organism>
<sequence>MTRSLNFNELPAHLPKNLAMDMELLGLPNDLSHNLRHEDLLTQNLSRNIDNIMLARTLNNDLDLQNSLAHIQNLQDQELSRSLSAEMA</sequence>
<feature type="non-terminal residue" evidence="1">
    <location>
        <position position="88"/>
    </location>
</feature>
<dbReference type="EMBL" id="GAIX01010835">
    <property type="protein sequence ID" value="JAA81725.1"/>
    <property type="molecule type" value="Transcribed_RNA"/>
</dbReference>